<dbReference type="RefSeq" id="WP_377097801.1">
    <property type="nucleotide sequence ID" value="NZ_JBHTHU010000002.1"/>
</dbReference>
<keyword evidence="3" id="KW-1185">Reference proteome</keyword>
<dbReference type="InterPro" id="IPR029044">
    <property type="entry name" value="Nucleotide-diphossugar_trans"/>
</dbReference>
<evidence type="ECO:0000313" key="3">
    <source>
        <dbReference type="Proteomes" id="UP001596958"/>
    </source>
</evidence>
<dbReference type="Gene3D" id="3.90.550.10">
    <property type="entry name" value="Spore Coat Polysaccharide Biosynthesis Protein SpsA, Chain A"/>
    <property type="match status" value="1"/>
</dbReference>
<protein>
    <submittedName>
        <fullName evidence="2">Glycosyltransferase</fullName>
        <ecNumber evidence="2">2.4.-.-</ecNumber>
    </submittedName>
</protein>
<dbReference type="InterPro" id="IPR001173">
    <property type="entry name" value="Glyco_trans_2-like"/>
</dbReference>
<reference evidence="3" key="1">
    <citation type="journal article" date="2019" name="Int. J. Syst. Evol. Microbiol.">
        <title>The Global Catalogue of Microorganisms (GCM) 10K type strain sequencing project: providing services to taxonomists for standard genome sequencing and annotation.</title>
        <authorList>
            <consortium name="The Broad Institute Genomics Platform"/>
            <consortium name="The Broad Institute Genome Sequencing Center for Infectious Disease"/>
            <person name="Wu L."/>
            <person name="Ma J."/>
        </authorList>
    </citation>
    <scope>NUCLEOTIDE SEQUENCE [LARGE SCALE GENOMIC DNA]</scope>
    <source>
        <strain evidence="3">CCUG 63418</strain>
    </source>
</reference>
<dbReference type="Proteomes" id="UP001596958">
    <property type="component" value="Unassembled WGS sequence"/>
</dbReference>
<comment type="caution">
    <text evidence="2">The sequence shown here is derived from an EMBL/GenBank/DDBJ whole genome shotgun (WGS) entry which is preliminary data.</text>
</comment>
<keyword evidence="2" id="KW-0328">Glycosyltransferase</keyword>
<gene>
    <name evidence="2" type="ORF">ACFQZS_04750</name>
</gene>
<organism evidence="2 3">
    <name type="scientific">Mucilaginibacter calamicampi</name>
    <dbReference type="NCBI Taxonomy" id="1302352"/>
    <lineage>
        <taxon>Bacteria</taxon>
        <taxon>Pseudomonadati</taxon>
        <taxon>Bacteroidota</taxon>
        <taxon>Sphingobacteriia</taxon>
        <taxon>Sphingobacteriales</taxon>
        <taxon>Sphingobacteriaceae</taxon>
        <taxon>Mucilaginibacter</taxon>
    </lineage>
</organism>
<name>A0ABW2YV32_9SPHI</name>
<accession>A0ABW2YV32</accession>
<keyword evidence="2" id="KW-0808">Transferase</keyword>
<evidence type="ECO:0000259" key="1">
    <source>
        <dbReference type="Pfam" id="PF00535"/>
    </source>
</evidence>
<dbReference type="Pfam" id="PF00535">
    <property type="entry name" value="Glycos_transf_2"/>
    <property type="match status" value="1"/>
</dbReference>
<dbReference type="EMBL" id="JBHTHU010000002">
    <property type="protein sequence ID" value="MFD0749439.1"/>
    <property type="molecule type" value="Genomic_DNA"/>
</dbReference>
<dbReference type="EC" id="2.4.-.-" evidence="2"/>
<dbReference type="GO" id="GO:0016757">
    <property type="term" value="F:glycosyltransferase activity"/>
    <property type="evidence" value="ECO:0007669"/>
    <property type="project" value="UniProtKB-KW"/>
</dbReference>
<dbReference type="SUPFAM" id="SSF53448">
    <property type="entry name" value="Nucleotide-diphospho-sugar transferases"/>
    <property type="match status" value="1"/>
</dbReference>
<feature type="domain" description="Glycosyltransferase 2-like" evidence="1">
    <location>
        <begin position="13"/>
        <end position="172"/>
    </location>
</feature>
<proteinExistence type="predicted"/>
<dbReference type="CDD" id="cd00761">
    <property type="entry name" value="Glyco_tranf_GTA_type"/>
    <property type="match status" value="1"/>
</dbReference>
<evidence type="ECO:0000313" key="2">
    <source>
        <dbReference type="EMBL" id="MFD0749439.1"/>
    </source>
</evidence>
<sequence>MSRDKTYFEGVTLLVTHYNRTRSLERLLNAFTALNAAFEDIVVSDDGSKPENQERLKVLEKELNFRLITTPKNAGLGNNINKGQDAVKTPYTLYVQEDFEPKPAFAEHFKDALGFMNADPQLDVARFYAYFKYPYTKPYGKGFSEMKFSISPLANNHLKFYVYSDHPHLRRSTFFEKFGRYPEGIKGDLTEFGMAVSFIQNKGKGIIRDDFNDMFWQKNSSDEPSTMSRANWRESRNPLALALRAAYLQFRLLKNTYQVLFTKPVKK</sequence>